<dbReference type="InterPro" id="IPR050763">
    <property type="entry name" value="ABC_transporter_ATP-binding"/>
</dbReference>
<evidence type="ECO:0000256" key="4">
    <source>
        <dbReference type="ARBA" id="ARBA00022840"/>
    </source>
</evidence>
<dbReference type="PROSITE" id="PS00211">
    <property type="entry name" value="ABC_TRANSPORTER_1"/>
    <property type="match status" value="1"/>
</dbReference>
<dbReference type="GeneID" id="26098813"/>
<dbReference type="KEGG" id="pdl:Pyrde_0484"/>
<evidence type="ECO:0000256" key="3">
    <source>
        <dbReference type="ARBA" id="ARBA00022741"/>
    </source>
</evidence>
<dbReference type="PANTHER" id="PTHR42711:SF5">
    <property type="entry name" value="ABC TRANSPORTER ATP-BINDING PROTEIN NATA"/>
    <property type="match status" value="1"/>
</dbReference>
<evidence type="ECO:0000313" key="7">
    <source>
        <dbReference type="Proteomes" id="UP000058613"/>
    </source>
</evidence>
<gene>
    <name evidence="6" type="ORF">Pyrde_0484</name>
</gene>
<dbReference type="SUPFAM" id="SSF52540">
    <property type="entry name" value="P-loop containing nucleoside triphosphate hydrolases"/>
    <property type="match status" value="1"/>
</dbReference>
<dbReference type="PANTHER" id="PTHR42711">
    <property type="entry name" value="ABC TRANSPORTER ATP-BINDING PROTEIN"/>
    <property type="match status" value="1"/>
</dbReference>
<dbReference type="Proteomes" id="UP000058613">
    <property type="component" value="Chromosome"/>
</dbReference>
<keyword evidence="4" id="KW-0067">ATP-binding</keyword>
<dbReference type="PROSITE" id="PS50893">
    <property type="entry name" value="ABC_TRANSPORTER_2"/>
    <property type="match status" value="1"/>
</dbReference>
<dbReference type="InterPro" id="IPR017871">
    <property type="entry name" value="ABC_transporter-like_CS"/>
</dbReference>
<dbReference type="InterPro" id="IPR003439">
    <property type="entry name" value="ABC_transporter-like_ATP-bd"/>
</dbReference>
<dbReference type="OrthoDB" id="87732at2157"/>
<dbReference type="GO" id="GO:0016887">
    <property type="term" value="F:ATP hydrolysis activity"/>
    <property type="evidence" value="ECO:0007669"/>
    <property type="project" value="InterPro"/>
</dbReference>
<dbReference type="InterPro" id="IPR003593">
    <property type="entry name" value="AAA+_ATPase"/>
</dbReference>
<comment type="similarity">
    <text evidence="1">Belongs to the ABC transporter superfamily.</text>
</comment>
<dbReference type="STRING" id="1273541.Pyrde_0484"/>
<sequence length="216" mass="24094">MAACLLEARGVWKRYDWNRGWVLCDVGLCVEPGRGVLVTGPNGSGKTTLLRILVGLARPSRGEVLIAGQSPYTPGARRVLGVVLHHSLLYDELTVRENLEYYARLYGIEYRPEEDEVVEILGLGRYLDTRAGELSFGWKKRANIARALLHRPRVLAIDEPFTGLDDDAVEALRGLLEELLHRGMAVVATSPQKSAEELLEGFNAYRIESGKLVRIR</sequence>
<dbReference type="GO" id="GO:0005524">
    <property type="term" value="F:ATP binding"/>
    <property type="evidence" value="ECO:0007669"/>
    <property type="project" value="UniProtKB-KW"/>
</dbReference>
<dbReference type="InterPro" id="IPR027417">
    <property type="entry name" value="P-loop_NTPase"/>
</dbReference>
<evidence type="ECO:0000259" key="5">
    <source>
        <dbReference type="PROSITE" id="PS50893"/>
    </source>
</evidence>
<keyword evidence="3" id="KW-0547">Nucleotide-binding</keyword>
<protein>
    <submittedName>
        <fullName evidence="6">ABC-type multidrug transport system, ATPase component</fullName>
    </submittedName>
</protein>
<dbReference type="Gene3D" id="3.40.50.300">
    <property type="entry name" value="P-loop containing nucleotide triphosphate hydrolases"/>
    <property type="match status" value="1"/>
</dbReference>
<keyword evidence="2" id="KW-0813">Transport</keyword>
<dbReference type="RefSeq" id="WP_197272717.1">
    <property type="nucleotide sequence ID" value="NZ_CP013011.1"/>
</dbReference>
<dbReference type="SMART" id="SM00382">
    <property type="entry name" value="AAA"/>
    <property type="match status" value="1"/>
</dbReference>
<proteinExistence type="inferred from homology"/>
<evidence type="ECO:0000256" key="1">
    <source>
        <dbReference type="ARBA" id="ARBA00005417"/>
    </source>
</evidence>
<dbReference type="AlphaFoldDB" id="A0A0P0N0Z2"/>
<accession>A0A0P0N0Z2</accession>
<evidence type="ECO:0000313" key="6">
    <source>
        <dbReference type="EMBL" id="ALL00534.1"/>
    </source>
</evidence>
<name>A0A0P0N0Z2_9CREN</name>
<feature type="domain" description="ABC transporter" evidence="5">
    <location>
        <begin position="6"/>
        <end position="215"/>
    </location>
</feature>
<organism evidence="6 7">
    <name type="scientific">Pyrodictium delaneyi</name>
    <dbReference type="NCBI Taxonomy" id="1273541"/>
    <lineage>
        <taxon>Archaea</taxon>
        <taxon>Thermoproteota</taxon>
        <taxon>Thermoprotei</taxon>
        <taxon>Desulfurococcales</taxon>
        <taxon>Pyrodictiaceae</taxon>
        <taxon>Pyrodictium</taxon>
    </lineage>
</organism>
<reference evidence="6 7" key="1">
    <citation type="submission" date="2015-10" db="EMBL/GenBank/DDBJ databases">
        <title>Complete genome sequence of hyperthermophilic archaeon Pyrodictium delaneyi Su06.</title>
        <authorList>
            <person name="Jung J.-H."/>
            <person name="Lin J."/>
            <person name="Holden J.F."/>
            <person name="Park C.-S."/>
        </authorList>
    </citation>
    <scope>NUCLEOTIDE SEQUENCE [LARGE SCALE GENOMIC DNA]</scope>
    <source>
        <strain evidence="6 7">Su06</strain>
    </source>
</reference>
<dbReference type="EMBL" id="CP013011">
    <property type="protein sequence ID" value="ALL00534.1"/>
    <property type="molecule type" value="Genomic_DNA"/>
</dbReference>
<evidence type="ECO:0000256" key="2">
    <source>
        <dbReference type="ARBA" id="ARBA00022448"/>
    </source>
</evidence>
<dbReference type="Pfam" id="PF00005">
    <property type="entry name" value="ABC_tran"/>
    <property type="match status" value="1"/>
</dbReference>